<gene>
    <name evidence="12" type="primary">alaS</name>
    <name evidence="15" type="ORF">ENU08_05065</name>
    <name evidence="14" type="ORF">ENU41_02840</name>
</gene>
<comment type="catalytic activity">
    <reaction evidence="12">
        <text>tRNA(Ala) + L-alanine + ATP = L-alanyl-tRNA(Ala) + AMP + diphosphate</text>
        <dbReference type="Rhea" id="RHEA:12540"/>
        <dbReference type="Rhea" id="RHEA-COMP:9657"/>
        <dbReference type="Rhea" id="RHEA-COMP:9923"/>
        <dbReference type="ChEBI" id="CHEBI:30616"/>
        <dbReference type="ChEBI" id="CHEBI:33019"/>
        <dbReference type="ChEBI" id="CHEBI:57972"/>
        <dbReference type="ChEBI" id="CHEBI:78442"/>
        <dbReference type="ChEBI" id="CHEBI:78497"/>
        <dbReference type="ChEBI" id="CHEBI:456215"/>
        <dbReference type="EC" id="6.1.1.7"/>
    </reaction>
</comment>
<evidence type="ECO:0000313" key="15">
    <source>
        <dbReference type="EMBL" id="HGQ64595.1"/>
    </source>
</evidence>
<dbReference type="InterPro" id="IPR018162">
    <property type="entry name" value="Ala-tRNA-ligase_IIc_anticod-bd"/>
</dbReference>
<dbReference type="NCBIfam" id="TIGR03683">
    <property type="entry name" value="A-tRNA_syn_arch"/>
    <property type="match status" value="1"/>
</dbReference>
<dbReference type="PROSITE" id="PS50860">
    <property type="entry name" value="AA_TRNA_LIGASE_II_ALA"/>
    <property type="match status" value="1"/>
</dbReference>
<keyword evidence="10 12" id="KW-0648">Protein biosynthesis</keyword>
<feature type="binding site" evidence="12">
    <location>
        <position position="700"/>
    </location>
    <ligand>
        <name>Zn(2+)</name>
        <dbReference type="ChEBI" id="CHEBI:29105"/>
    </ligand>
</feature>
<dbReference type="SUPFAM" id="SSF55186">
    <property type="entry name" value="ThrRS/AlaRS common domain"/>
    <property type="match status" value="1"/>
</dbReference>
<feature type="binding site" evidence="12">
    <location>
        <position position="596"/>
    </location>
    <ligand>
        <name>Zn(2+)</name>
        <dbReference type="ChEBI" id="CHEBI:29105"/>
    </ligand>
</feature>
<dbReference type="GO" id="GO:0000049">
    <property type="term" value="F:tRNA binding"/>
    <property type="evidence" value="ECO:0007669"/>
    <property type="project" value="UniProtKB-KW"/>
</dbReference>
<keyword evidence="6 12" id="KW-0547">Nucleotide-binding</keyword>
<dbReference type="EMBL" id="DTBD01000041">
    <property type="protein sequence ID" value="HGQ64595.1"/>
    <property type="molecule type" value="Genomic_DNA"/>
</dbReference>
<dbReference type="Pfam" id="PF07973">
    <property type="entry name" value="tRNA_SAD"/>
    <property type="match status" value="1"/>
</dbReference>
<evidence type="ECO:0000313" key="14">
    <source>
        <dbReference type="EMBL" id="HGQ35597.1"/>
    </source>
</evidence>
<dbReference type="GO" id="GO:0005524">
    <property type="term" value="F:ATP binding"/>
    <property type="evidence" value="ECO:0007669"/>
    <property type="project" value="UniProtKB-UniRule"/>
</dbReference>
<dbReference type="Gene3D" id="3.30.980.10">
    <property type="entry name" value="Threonyl-trna Synthetase, Chain A, domain 2"/>
    <property type="match status" value="1"/>
</dbReference>
<evidence type="ECO:0000256" key="2">
    <source>
        <dbReference type="ARBA" id="ARBA00022490"/>
    </source>
</evidence>
<evidence type="ECO:0000256" key="10">
    <source>
        <dbReference type="ARBA" id="ARBA00022917"/>
    </source>
</evidence>
<dbReference type="InterPro" id="IPR012947">
    <property type="entry name" value="tRNA_SAD"/>
</dbReference>
<dbReference type="InterPro" id="IPR018163">
    <property type="entry name" value="Thr/Ala-tRNA-synth_IIc_edit"/>
</dbReference>
<dbReference type="AlphaFoldDB" id="A0A7C4JKB0"/>
<dbReference type="Pfam" id="PF01411">
    <property type="entry name" value="tRNA-synt_2c"/>
    <property type="match status" value="1"/>
</dbReference>
<feature type="binding site" evidence="12">
    <location>
        <position position="600"/>
    </location>
    <ligand>
        <name>Zn(2+)</name>
        <dbReference type="ChEBI" id="CHEBI:29105"/>
    </ligand>
</feature>
<dbReference type="GO" id="GO:0008270">
    <property type="term" value="F:zinc ion binding"/>
    <property type="evidence" value="ECO:0007669"/>
    <property type="project" value="UniProtKB-UniRule"/>
</dbReference>
<dbReference type="HAMAP" id="MF_00036_A">
    <property type="entry name" value="Ala_tRNA_synth_A"/>
    <property type="match status" value="1"/>
</dbReference>
<proteinExistence type="inferred from homology"/>
<dbReference type="SUPFAM" id="SSF55681">
    <property type="entry name" value="Class II aaRS and biotin synthetases"/>
    <property type="match status" value="1"/>
</dbReference>
<comment type="subcellular location">
    <subcellularLocation>
        <location evidence="12">Cytoplasm</location>
    </subcellularLocation>
</comment>
<dbReference type="SMART" id="SM00863">
    <property type="entry name" value="tRNA_SAD"/>
    <property type="match status" value="1"/>
</dbReference>
<comment type="cofactor">
    <cofactor evidence="12">
        <name>Zn(2+)</name>
        <dbReference type="ChEBI" id="CHEBI:29105"/>
    </cofactor>
    <text evidence="12">Binds 1 zinc ion per subunit.</text>
</comment>
<feature type="domain" description="Alanyl-transfer RNA synthetases family profile" evidence="13">
    <location>
        <begin position="59"/>
        <end position="743"/>
    </location>
</feature>
<evidence type="ECO:0000256" key="12">
    <source>
        <dbReference type="HAMAP-Rule" id="MF_00036"/>
    </source>
</evidence>
<dbReference type="InterPro" id="IPR018165">
    <property type="entry name" value="Ala-tRNA-synth_IIc_core"/>
</dbReference>
<keyword evidence="3 12" id="KW-0820">tRNA-binding</keyword>
<dbReference type="PANTHER" id="PTHR11777">
    <property type="entry name" value="ALANYL-TRNA SYNTHETASE"/>
    <property type="match status" value="1"/>
</dbReference>
<organism evidence="15">
    <name type="scientific">Ignisphaera aggregans</name>
    <dbReference type="NCBI Taxonomy" id="334771"/>
    <lineage>
        <taxon>Archaea</taxon>
        <taxon>Thermoproteota</taxon>
        <taxon>Thermoprotei</taxon>
        <taxon>Desulfurococcales</taxon>
        <taxon>Desulfurococcaceae</taxon>
        <taxon>Ignisphaera</taxon>
    </lineage>
</organism>
<dbReference type="InterPro" id="IPR050058">
    <property type="entry name" value="Ala-tRNA_ligase"/>
</dbReference>
<name>A0A7C4JKB0_9CREN</name>
<feature type="binding site" evidence="12">
    <location>
        <position position="704"/>
    </location>
    <ligand>
        <name>Zn(2+)</name>
        <dbReference type="ChEBI" id="CHEBI:29105"/>
    </ligand>
</feature>
<protein>
    <recommendedName>
        <fullName evidence="12">Alanine--tRNA ligase</fullName>
        <ecNumber evidence="12">6.1.1.7</ecNumber>
    </recommendedName>
    <alternativeName>
        <fullName evidence="12">Alanyl-tRNA synthetase</fullName>
        <shortName evidence="12">AlaRS</shortName>
    </alternativeName>
</protein>
<keyword evidence="7 12" id="KW-0862">Zinc</keyword>
<keyword evidence="4 12" id="KW-0436">Ligase</keyword>
<dbReference type="Gene3D" id="3.10.310.40">
    <property type="match status" value="1"/>
</dbReference>
<dbReference type="EMBL" id="DTCK01000014">
    <property type="protein sequence ID" value="HGQ35597.1"/>
    <property type="molecule type" value="Genomic_DNA"/>
</dbReference>
<comment type="similarity">
    <text evidence="1 12">Belongs to the class-II aminoacyl-tRNA synthetase family.</text>
</comment>
<dbReference type="FunFam" id="3.30.54.20:FF:000004">
    <property type="entry name" value="Alanine--tRNA ligase"/>
    <property type="match status" value="1"/>
</dbReference>
<reference evidence="15" key="1">
    <citation type="journal article" date="2020" name="mSystems">
        <title>Genome- and Community-Level Interaction Insights into Carbon Utilization and Element Cycling Functions of Hydrothermarchaeota in Hydrothermal Sediment.</title>
        <authorList>
            <person name="Zhou Z."/>
            <person name="Liu Y."/>
            <person name="Xu W."/>
            <person name="Pan J."/>
            <person name="Luo Z.H."/>
            <person name="Li M."/>
        </authorList>
    </citation>
    <scope>NUCLEOTIDE SEQUENCE [LARGE SCALE GENOMIC DNA]</scope>
    <source>
        <strain evidence="15">SpSt-637</strain>
        <strain evidence="14">SpSt-667</strain>
    </source>
</reference>
<dbReference type="EC" id="6.1.1.7" evidence="12"/>
<evidence type="ECO:0000256" key="6">
    <source>
        <dbReference type="ARBA" id="ARBA00022741"/>
    </source>
</evidence>
<dbReference type="GO" id="GO:0004813">
    <property type="term" value="F:alanine-tRNA ligase activity"/>
    <property type="evidence" value="ECO:0007669"/>
    <property type="project" value="UniProtKB-UniRule"/>
</dbReference>
<dbReference type="InterPro" id="IPR045864">
    <property type="entry name" value="aa-tRNA-synth_II/BPL/LPL"/>
</dbReference>
<keyword evidence="9 12" id="KW-0694">RNA-binding</keyword>
<comment type="function">
    <text evidence="12">Catalyzes the attachment of alanine to tRNA(Ala) in a two-step reaction: alanine is first activated by ATP to form Ala-AMP and then transferred to the acceptor end of tRNA(Ala). Also edits incorrectly charged Ser-tRNA(Ala) and Gly-tRNA(Ala) via its editing domain.</text>
</comment>
<dbReference type="SUPFAM" id="SSF50447">
    <property type="entry name" value="Translation proteins"/>
    <property type="match status" value="1"/>
</dbReference>
<keyword evidence="11 12" id="KW-0030">Aminoacyl-tRNA synthetase</keyword>
<comment type="domain">
    <text evidence="12">Consists of three domains; the N-terminal catalytic domain, the editing domain and the C-terminal C-Ala domain. The editing domain removes incorrectly charged amino acids, while the C-Ala domain, along with tRNA(Ala), serves as a bridge to cooperatively bring together the editing and aminoacylation centers thus stimulating deacylation of misacylated tRNAs.</text>
</comment>
<evidence type="ECO:0000256" key="5">
    <source>
        <dbReference type="ARBA" id="ARBA00022723"/>
    </source>
</evidence>
<accession>A0A7C4JKB0</accession>
<evidence type="ECO:0000256" key="7">
    <source>
        <dbReference type="ARBA" id="ARBA00022833"/>
    </source>
</evidence>
<evidence type="ECO:0000259" key="13">
    <source>
        <dbReference type="PROSITE" id="PS50860"/>
    </source>
</evidence>
<dbReference type="InterPro" id="IPR002318">
    <property type="entry name" value="Ala-tRNA-lgiase_IIc"/>
</dbReference>
<keyword evidence="8 12" id="KW-0067">ATP-binding</keyword>
<evidence type="ECO:0000256" key="4">
    <source>
        <dbReference type="ARBA" id="ARBA00022598"/>
    </source>
</evidence>
<evidence type="ECO:0000256" key="3">
    <source>
        <dbReference type="ARBA" id="ARBA00022555"/>
    </source>
</evidence>
<keyword evidence="2 12" id="KW-0963">Cytoplasm</keyword>
<dbReference type="InterPro" id="IPR009000">
    <property type="entry name" value="Transl_B-barrel_sf"/>
</dbReference>
<dbReference type="SUPFAM" id="SSF101353">
    <property type="entry name" value="Putative anticodon-binding domain of alanyl-tRNA synthetase (AlaRS)"/>
    <property type="match status" value="1"/>
</dbReference>
<dbReference type="GO" id="GO:0005737">
    <property type="term" value="C:cytoplasm"/>
    <property type="evidence" value="ECO:0007669"/>
    <property type="project" value="UniProtKB-SubCell"/>
</dbReference>
<dbReference type="InterPro" id="IPR018164">
    <property type="entry name" value="Ala-tRNA-synth_IIc_N"/>
</dbReference>
<evidence type="ECO:0000256" key="9">
    <source>
        <dbReference type="ARBA" id="ARBA00022884"/>
    </source>
</evidence>
<dbReference type="NCBIfam" id="TIGR00344">
    <property type="entry name" value="alaS"/>
    <property type="match status" value="1"/>
</dbReference>
<dbReference type="Gene3D" id="2.40.30.130">
    <property type="match status" value="1"/>
</dbReference>
<dbReference type="Gene3D" id="3.30.54.20">
    <property type="match status" value="1"/>
</dbReference>
<evidence type="ECO:0000256" key="11">
    <source>
        <dbReference type="ARBA" id="ARBA00023146"/>
    </source>
</evidence>
<dbReference type="GO" id="GO:0002161">
    <property type="term" value="F:aminoacyl-tRNA deacylase activity"/>
    <property type="evidence" value="ECO:0007669"/>
    <property type="project" value="TreeGrafter"/>
</dbReference>
<evidence type="ECO:0000256" key="8">
    <source>
        <dbReference type="ARBA" id="ARBA00022840"/>
    </source>
</evidence>
<comment type="caution">
    <text evidence="15">The sequence shown here is derived from an EMBL/GenBank/DDBJ whole genome shotgun (WGS) entry which is preliminary data.</text>
</comment>
<dbReference type="FunFam" id="3.30.980.10:FF:000004">
    <property type="entry name" value="Alanine--tRNA ligase, cytoplasmic"/>
    <property type="match status" value="1"/>
</dbReference>
<sequence>MSVVDPSIFRVNIFVGRGYRRQQCTQCNAFFWSIVDRDNCGDVPCTDYTFLKIPAKRKLSYREVRDLFLDFFRRNGHEVVEPRPVVARWREDLYLTIASIVVFQPHVTSGLVPPPANPLVIAQPCVRLEDIDSVGLTLGRHLTNFIMGGHHAFNYRDKNVYWTNETVEYAYKFFVEELGVPEEEITFKESWWEGGGNAGPCFEVAVGGLELATLVFMMYRSFDGKYEELPIKIVDTGYGIERIAWFTQKTPTAFHAVYGSLLSEFHKLIGVLEPREELLLTALQGMPRIKTGGRTSLFSYVANSLGVNIKEVEEELSKVFDLYAILDHTKTAMMMLADGVVPSNSGEGYLARLVIRRTIRRLHRLNREVKLVDLIARQINFWGDMYPQAYRGRDRILEMIELEDERYRTLLSRVSAIASRFSSKQPSVEDLVEVYDAHGIPPEILAEEIEKRYSKKVEVPEYFYSVVASKHSRPKALKTVEEVELPREVVEWASRSPSTQQLFHLDQYVRRFEAKVLGIHGNYIILDRTAFYPQGGGQLGDRGYLHIDGRSIRVVDTKKVGDVVVHVAESSEGLEVGDIVEGEIDWRTRYKKMRHHTATHILLGALRRILGEHVWQAGAEKTEYKARLDITHYKMPSEEEIRKIEELANSIIDNAINVEVHLLPRNEAEKKYGFTLYQGGVPMTPTIRVVEIPGWDAQACFGTHVRNTSEVGAIKIVNVEKIADGIVRFEFVVATALPQHIYQLEGKLKVVAESISSTPAEVDKRITSFVKDLNSIRNTVKAYRSMYVNEVIRNLGHKIERIDSTFLYIHKMEVDDKETLKDIILKAIEQYPNLVFVGLIPIQDKTYVEISLGRELSQRIDARKIVEELSKTLPIKAGGKKDHVTGIAHTNIKDIETELPNKIRFILEKVEQN</sequence>
<dbReference type="PRINTS" id="PR00980">
    <property type="entry name" value="TRNASYNTHALA"/>
</dbReference>
<dbReference type="InterPro" id="IPR022429">
    <property type="entry name" value="Ala-tRNA_lgiase_arc"/>
</dbReference>
<dbReference type="PANTHER" id="PTHR11777:SF9">
    <property type="entry name" value="ALANINE--TRNA LIGASE, CYTOPLASMIC"/>
    <property type="match status" value="1"/>
</dbReference>
<dbReference type="Gene3D" id="3.30.930.10">
    <property type="entry name" value="Bira Bifunctional Protein, Domain 2"/>
    <property type="match status" value="1"/>
</dbReference>
<evidence type="ECO:0000256" key="1">
    <source>
        <dbReference type="ARBA" id="ARBA00008226"/>
    </source>
</evidence>
<keyword evidence="5 12" id="KW-0479">Metal-binding</keyword>
<dbReference type="GO" id="GO:0006419">
    <property type="term" value="P:alanyl-tRNA aminoacylation"/>
    <property type="evidence" value="ECO:0007669"/>
    <property type="project" value="UniProtKB-UniRule"/>
</dbReference>